<feature type="transmembrane region" description="Helical" evidence="9">
    <location>
        <begin position="151"/>
        <end position="170"/>
    </location>
</feature>
<evidence type="ECO:0000313" key="12">
    <source>
        <dbReference type="EMBL" id="MFD2417904.1"/>
    </source>
</evidence>
<dbReference type="InterPro" id="IPR035906">
    <property type="entry name" value="MetI-like_sf"/>
</dbReference>
<dbReference type="InterPro" id="IPR051124">
    <property type="entry name" value="Phosphate_Transport_Permease"/>
</dbReference>
<keyword evidence="6 9" id="KW-0812">Transmembrane</keyword>
<comment type="function">
    <text evidence="10">Part of the binding-protein-dependent transport system for phosphate; probably responsible for the translocation of the substrate across the membrane.</text>
</comment>
<accession>A0ABW5FTE9</accession>
<dbReference type="PROSITE" id="PS50928">
    <property type="entry name" value="ABC_TM1"/>
    <property type="match status" value="1"/>
</dbReference>
<feature type="domain" description="ABC transmembrane type-1" evidence="11">
    <location>
        <begin position="59"/>
        <end position="285"/>
    </location>
</feature>
<dbReference type="PANTHER" id="PTHR30425:SF1">
    <property type="entry name" value="PHOSPHATE TRANSPORT SYSTEM PERMEASE PROTEIN PSTC"/>
    <property type="match status" value="1"/>
</dbReference>
<protein>
    <recommendedName>
        <fullName evidence="10">Phosphate transport system permease protein</fullName>
    </recommendedName>
</protein>
<proteinExistence type="inferred from homology"/>
<evidence type="ECO:0000256" key="2">
    <source>
        <dbReference type="ARBA" id="ARBA00007069"/>
    </source>
</evidence>
<evidence type="ECO:0000256" key="10">
    <source>
        <dbReference type="RuleBase" id="RU363054"/>
    </source>
</evidence>
<feature type="transmembrane region" description="Helical" evidence="9">
    <location>
        <begin position="266"/>
        <end position="285"/>
    </location>
</feature>
<evidence type="ECO:0000256" key="1">
    <source>
        <dbReference type="ARBA" id="ARBA00004651"/>
    </source>
</evidence>
<comment type="caution">
    <text evidence="10">Lacks conserved residue(s) required for the propagation of feature annotation.</text>
</comment>
<comment type="similarity">
    <text evidence="2 10">Belongs to the binding-protein-dependent transport system permease family. CysTW subfamily.</text>
</comment>
<keyword evidence="5 10" id="KW-0592">Phosphate transport</keyword>
<dbReference type="NCBIfam" id="TIGR02138">
    <property type="entry name" value="phosphate_pstC"/>
    <property type="match status" value="1"/>
</dbReference>
<dbReference type="PANTHER" id="PTHR30425">
    <property type="entry name" value="PHOSPHATE TRANSPORT SYSTEM PERMEASE PROTEIN PST"/>
    <property type="match status" value="1"/>
</dbReference>
<dbReference type="Proteomes" id="UP001597417">
    <property type="component" value="Unassembled WGS sequence"/>
</dbReference>
<evidence type="ECO:0000256" key="8">
    <source>
        <dbReference type="ARBA" id="ARBA00023136"/>
    </source>
</evidence>
<keyword evidence="3 9" id="KW-0813">Transport</keyword>
<dbReference type="InterPro" id="IPR011864">
    <property type="entry name" value="Phosphate_PstC"/>
</dbReference>
<keyword evidence="13" id="KW-1185">Reference proteome</keyword>
<dbReference type="CDD" id="cd06261">
    <property type="entry name" value="TM_PBP2"/>
    <property type="match status" value="1"/>
</dbReference>
<feature type="transmembrane region" description="Helical" evidence="9">
    <location>
        <begin position="12"/>
        <end position="32"/>
    </location>
</feature>
<gene>
    <name evidence="12" type="primary">pstC</name>
    <name evidence="12" type="ORF">ACFSXZ_16385</name>
</gene>
<evidence type="ECO:0000256" key="9">
    <source>
        <dbReference type="RuleBase" id="RU363032"/>
    </source>
</evidence>
<dbReference type="EMBL" id="JBHUKR010000007">
    <property type="protein sequence ID" value="MFD2417904.1"/>
    <property type="molecule type" value="Genomic_DNA"/>
</dbReference>
<keyword evidence="4 10" id="KW-1003">Cell membrane</keyword>
<evidence type="ECO:0000256" key="5">
    <source>
        <dbReference type="ARBA" id="ARBA00022592"/>
    </source>
</evidence>
<keyword evidence="8 9" id="KW-0472">Membrane</keyword>
<organism evidence="12 13">
    <name type="scientific">Amycolatopsis pigmentata</name>
    <dbReference type="NCBI Taxonomy" id="450801"/>
    <lineage>
        <taxon>Bacteria</taxon>
        <taxon>Bacillati</taxon>
        <taxon>Actinomycetota</taxon>
        <taxon>Actinomycetes</taxon>
        <taxon>Pseudonocardiales</taxon>
        <taxon>Pseudonocardiaceae</taxon>
        <taxon>Amycolatopsis</taxon>
    </lineage>
</organism>
<dbReference type="InterPro" id="IPR000515">
    <property type="entry name" value="MetI-like"/>
</dbReference>
<dbReference type="Pfam" id="PF00528">
    <property type="entry name" value="BPD_transp_1"/>
    <property type="match status" value="1"/>
</dbReference>
<name>A0ABW5FTE9_9PSEU</name>
<evidence type="ECO:0000259" key="11">
    <source>
        <dbReference type="PROSITE" id="PS50928"/>
    </source>
</evidence>
<evidence type="ECO:0000256" key="7">
    <source>
        <dbReference type="ARBA" id="ARBA00022989"/>
    </source>
</evidence>
<evidence type="ECO:0000313" key="13">
    <source>
        <dbReference type="Proteomes" id="UP001597417"/>
    </source>
</evidence>
<feature type="transmembrane region" description="Helical" evidence="9">
    <location>
        <begin position="52"/>
        <end position="84"/>
    </location>
</feature>
<keyword evidence="7 9" id="KW-1133">Transmembrane helix</keyword>
<evidence type="ECO:0000256" key="6">
    <source>
        <dbReference type="ARBA" id="ARBA00022692"/>
    </source>
</evidence>
<evidence type="ECO:0000256" key="3">
    <source>
        <dbReference type="ARBA" id="ARBA00022448"/>
    </source>
</evidence>
<comment type="caution">
    <text evidence="12">The sequence shown here is derived from an EMBL/GenBank/DDBJ whole genome shotgun (WGS) entry which is preliminary data.</text>
</comment>
<dbReference type="SUPFAM" id="SSF161098">
    <property type="entry name" value="MetI-like"/>
    <property type="match status" value="1"/>
</dbReference>
<feature type="transmembrane region" description="Helical" evidence="9">
    <location>
        <begin position="96"/>
        <end position="120"/>
    </location>
</feature>
<dbReference type="Gene3D" id="1.10.3720.10">
    <property type="entry name" value="MetI-like"/>
    <property type="match status" value="1"/>
</dbReference>
<evidence type="ECO:0000256" key="4">
    <source>
        <dbReference type="ARBA" id="ARBA00022475"/>
    </source>
</evidence>
<comment type="subcellular location">
    <subcellularLocation>
        <location evidence="1 9">Cell membrane</location>
        <topology evidence="1 9">Multi-pass membrane protein</topology>
    </subcellularLocation>
</comment>
<reference evidence="13" key="1">
    <citation type="journal article" date="2019" name="Int. J. Syst. Evol. Microbiol.">
        <title>The Global Catalogue of Microorganisms (GCM) 10K type strain sequencing project: providing services to taxonomists for standard genome sequencing and annotation.</title>
        <authorList>
            <consortium name="The Broad Institute Genomics Platform"/>
            <consortium name="The Broad Institute Genome Sequencing Center for Infectious Disease"/>
            <person name="Wu L."/>
            <person name="Ma J."/>
        </authorList>
    </citation>
    <scope>NUCLEOTIDE SEQUENCE [LARGE SCALE GENOMIC DNA]</scope>
    <source>
        <strain evidence="13">CGMCC 4.7645</strain>
    </source>
</reference>
<sequence length="298" mass="31424">MFRWIAKASGTFILILLVAIAAFLIMEAVPALRGDKASFLVTLSWDPDQTQVFGIAALVFGTVISSLIALVIGVPIAVGVALYISHYAPKAIARPLGYVTDLLAAVPSVVFGLWGLVWLVPNLIPLSQFLNRYFGWIPLFASTNQTYGKSMFAAGVVLAVMILPIVAALCREVFIQTPSEHVEAAYALGATRWEMLRMAVLPYGRSGMISAIVLGFGRAVGETIAVALVLSASNVITIRILDPAGATIAANIANKFGDAGAMGRSALIASGLVLFAITLVVNFGARAIVRRGPRPGAV</sequence>